<dbReference type="Proteomes" id="UP001054902">
    <property type="component" value="Unassembled WGS sequence"/>
</dbReference>
<dbReference type="PROSITE" id="PS51257">
    <property type="entry name" value="PROKAR_LIPOPROTEIN"/>
    <property type="match status" value="1"/>
</dbReference>
<keyword evidence="2" id="KW-1185">Reference proteome</keyword>
<sequence>MTIKDGKEVTEEFGPGPFLLALSCNRGVVHDEHTSSDKPTKLLQLVWMTGDQSSDCSFEHVDKPKVLKEENYEIMLCCGSFRDVASGISCKQNPSVTVLVIKMSPGSIFKTDEFKDGNVFVYSVDYEEKRGPLVVNDREVPSANVADMTMDASNSQLKIENHNDHSVSVLIGYGKPIQPKCKKLLMFNGFIFAPTEDELKKKEDEFKQVGAERFGQKPSGCNLM</sequence>
<evidence type="ECO:0000313" key="2">
    <source>
        <dbReference type="Proteomes" id="UP001054902"/>
    </source>
</evidence>
<protein>
    <submittedName>
        <fullName evidence="1">Uncharacterized protein</fullName>
    </submittedName>
</protein>
<proteinExistence type="predicted"/>
<accession>A0AAD3D9P4</accession>
<reference evidence="1 2" key="1">
    <citation type="journal article" date="2021" name="Sci. Rep.">
        <title>The genome of the diatom Chaetoceros tenuissimus carries an ancient integrated fragment of an extant virus.</title>
        <authorList>
            <person name="Hongo Y."/>
            <person name="Kimura K."/>
            <person name="Takaki Y."/>
            <person name="Yoshida Y."/>
            <person name="Baba S."/>
            <person name="Kobayashi G."/>
            <person name="Nagasaki K."/>
            <person name="Hano T."/>
            <person name="Tomaru Y."/>
        </authorList>
    </citation>
    <scope>NUCLEOTIDE SEQUENCE [LARGE SCALE GENOMIC DNA]</scope>
    <source>
        <strain evidence="1 2">NIES-3715</strain>
    </source>
</reference>
<dbReference type="InterPro" id="IPR011051">
    <property type="entry name" value="RmlC_Cupin_sf"/>
</dbReference>
<gene>
    <name evidence="1" type="ORF">CTEN210_16498</name>
</gene>
<dbReference type="InterPro" id="IPR014710">
    <property type="entry name" value="RmlC-like_jellyroll"/>
</dbReference>
<dbReference type="AlphaFoldDB" id="A0AAD3D9P4"/>
<dbReference type="EMBL" id="BLLK01000069">
    <property type="protein sequence ID" value="GFH60022.1"/>
    <property type="molecule type" value="Genomic_DNA"/>
</dbReference>
<name>A0AAD3D9P4_9STRA</name>
<organism evidence="1 2">
    <name type="scientific">Chaetoceros tenuissimus</name>
    <dbReference type="NCBI Taxonomy" id="426638"/>
    <lineage>
        <taxon>Eukaryota</taxon>
        <taxon>Sar</taxon>
        <taxon>Stramenopiles</taxon>
        <taxon>Ochrophyta</taxon>
        <taxon>Bacillariophyta</taxon>
        <taxon>Coscinodiscophyceae</taxon>
        <taxon>Chaetocerotophycidae</taxon>
        <taxon>Chaetocerotales</taxon>
        <taxon>Chaetocerotaceae</taxon>
        <taxon>Chaetoceros</taxon>
    </lineage>
</organism>
<comment type="caution">
    <text evidence="1">The sequence shown here is derived from an EMBL/GenBank/DDBJ whole genome shotgun (WGS) entry which is preliminary data.</text>
</comment>
<dbReference type="Gene3D" id="2.60.120.10">
    <property type="entry name" value="Jelly Rolls"/>
    <property type="match status" value="1"/>
</dbReference>
<dbReference type="SUPFAM" id="SSF51182">
    <property type="entry name" value="RmlC-like cupins"/>
    <property type="match status" value="1"/>
</dbReference>
<evidence type="ECO:0000313" key="1">
    <source>
        <dbReference type="EMBL" id="GFH60022.1"/>
    </source>
</evidence>